<dbReference type="Proteomes" id="UP000644507">
    <property type="component" value="Unassembled WGS sequence"/>
</dbReference>
<evidence type="ECO:0000313" key="2">
    <source>
        <dbReference type="EMBL" id="GHC41307.1"/>
    </source>
</evidence>
<organism evidence="2 3">
    <name type="scientific">Roseibacillus persicicus</name>
    <dbReference type="NCBI Taxonomy" id="454148"/>
    <lineage>
        <taxon>Bacteria</taxon>
        <taxon>Pseudomonadati</taxon>
        <taxon>Verrucomicrobiota</taxon>
        <taxon>Verrucomicrobiia</taxon>
        <taxon>Verrucomicrobiales</taxon>
        <taxon>Verrucomicrobiaceae</taxon>
        <taxon>Roseibacillus</taxon>
    </lineage>
</organism>
<dbReference type="EMBL" id="BMXI01000001">
    <property type="protein sequence ID" value="GHC41307.1"/>
    <property type="molecule type" value="Genomic_DNA"/>
</dbReference>
<feature type="transmembrane region" description="Helical" evidence="1">
    <location>
        <begin position="75"/>
        <end position="96"/>
    </location>
</feature>
<dbReference type="RefSeq" id="WP_229809336.1">
    <property type="nucleotide sequence ID" value="NZ_BMXI01000001.1"/>
</dbReference>
<keyword evidence="1" id="KW-1133">Transmembrane helix</keyword>
<feature type="transmembrane region" description="Helical" evidence="1">
    <location>
        <begin position="34"/>
        <end position="55"/>
    </location>
</feature>
<keyword evidence="1" id="KW-0472">Membrane</keyword>
<proteinExistence type="predicted"/>
<evidence type="ECO:0000313" key="3">
    <source>
        <dbReference type="Proteomes" id="UP000644507"/>
    </source>
</evidence>
<gene>
    <name evidence="2" type="ORF">GCM10007100_02520</name>
</gene>
<protein>
    <submittedName>
        <fullName evidence="2">Uncharacterized protein</fullName>
    </submittedName>
</protein>
<accession>A0A918TH24</accession>
<evidence type="ECO:0000256" key="1">
    <source>
        <dbReference type="SAM" id="Phobius"/>
    </source>
</evidence>
<keyword evidence="1" id="KW-0812">Transmembrane</keyword>
<reference evidence="2" key="1">
    <citation type="journal article" date="2014" name="Int. J. Syst. Evol. Microbiol.">
        <title>Complete genome sequence of Corynebacterium casei LMG S-19264T (=DSM 44701T), isolated from a smear-ripened cheese.</title>
        <authorList>
            <consortium name="US DOE Joint Genome Institute (JGI-PGF)"/>
            <person name="Walter F."/>
            <person name="Albersmeier A."/>
            <person name="Kalinowski J."/>
            <person name="Ruckert C."/>
        </authorList>
    </citation>
    <scope>NUCLEOTIDE SEQUENCE</scope>
    <source>
        <strain evidence="2">KCTC 12988</strain>
    </source>
</reference>
<sequence>MMAIRSQRLISVDISQKLGFHGDVERIVRIVIEWIFAGVALFSVLFLVSAVGAMVSSRAVEIRMAGYHYKGPFFACWPLMTIGLMAVGGVGFYLVASFRQGLDSVRWSGKRQEISSEEVQAQESRAPSDQG</sequence>
<name>A0A918TH24_9BACT</name>
<comment type="caution">
    <text evidence="2">The sequence shown here is derived from an EMBL/GenBank/DDBJ whole genome shotgun (WGS) entry which is preliminary data.</text>
</comment>
<reference evidence="2" key="2">
    <citation type="submission" date="2020-09" db="EMBL/GenBank/DDBJ databases">
        <authorList>
            <person name="Sun Q."/>
            <person name="Kim S."/>
        </authorList>
    </citation>
    <scope>NUCLEOTIDE SEQUENCE</scope>
    <source>
        <strain evidence="2">KCTC 12988</strain>
    </source>
</reference>
<keyword evidence="3" id="KW-1185">Reference proteome</keyword>
<dbReference type="AlphaFoldDB" id="A0A918TH24"/>